<dbReference type="Pfam" id="PF08389">
    <property type="entry name" value="Xpo1"/>
    <property type="match status" value="1"/>
</dbReference>
<evidence type="ECO:0000256" key="8">
    <source>
        <dbReference type="RuleBase" id="RU366037"/>
    </source>
</evidence>
<comment type="similarity">
    <text evidence="2 8">Belongs to the exportin family.</text>
</comment>
<dbReference type="InterPro" id="IPR040017">
    <property type="entry name" value="XPOT"/>
</dbReference>
<evidence type="ECO:0000256" key="7">
    <source>
        <dbReference type="ARBA" id="ARBA00023242"/>
    </source>
</evidence>
<feature type="domain" description="Exportin-1/Importin-beta-like" evidence="9">
    <location>
        <begin position="103"/>
        <end position="202"/>
    </location>
</feature>
<proteinExistence type="inferred from homology"/>
<dbReference type="InterPro" id="IPR011989">
    <property type="entry name" value="ARM-like"/>
</dbReference>
<evidence type="ECO:0000256" key="6">
    <source>
        <dbReference type="ARBA" id="ARBA00022884"/>
    </source>
</evidence>
<evidence type="ECO:0000259" key="9">
    <source>
        <dbReference type="Pfam" id="PF08389"/>
    </source>
</evidence>
<evidence type="ECO:0000256" key="5">
    <source>
        <dbReference type="ARBA" id="ARBA00022555"/>
    </source>
</evidence>
<dbReference type="GO" id="GO:0016363">
    <property type="term" value="C:nuclear matrix"/>
    <property type="evidence" value="ECO:0007669"/>
    <property type="project" value="TreeGrafter"/>
</dbReference>
<dbReference type="InterPro" id="IPR013598">
    <property type="entry name" value="Exportin-1/Importin-b-like"/>
</dbReference>
<dbReference type="SUPFAM" id="SSF48371">
    <property type="entry name" value="ARM repeat"/>
    <property type="match status" value="1"/>
</dbReference>
<keyword evidence="11" id="KW-1185">Reference proteome</keyword>
<evidence type="ECO:0000256" key="2">
    <source>
        <dbReference type="ARBA" id="ARBA00009466"/>
    </source>
</evidence>
<evidence type="ECO:0000313" key="10">
    <source>
        <dbReference type="EMBL" id="OLY82383.1"/>
    </source>
</evidence>
<dbReference type="OrthoDB" id="26399at2759"/>
<dbReference type="GO" id="GO:0031267">
    <property type="term" value="F:small GTPase binding"/>
    <property type="evidence" value="ECO:0007669"/>
    <property type="project" value="InterPro"/>
</dbReference>
<comment type="caution">
    <text evidence="10">The sequence shown here is derived from an EMBL/GenBank/DDBJ whole genome shotgun (WGS) entry which is preliminary data.</text>
</comment>
<comment type="function">
    <text evidence="8">tRNA nucleus export receptor which facilitates tRNA translocation across the nuclear pore complex.</text>
</comment>
<dbReference type="GO" id="GO:0071528">
    <property type="term" value="P:tRNA re-export from nucleus"/>
    <property type="evidence" value="ECO:0007669"/>
    <property type="project" value="UniProtKB-UniRule"/>
</dbReference>
<dbReference type="STRING" id="133383.A0A1R0GZQ3"/>
<accession>A0A1R0GZQ3</accession>
<keyword evidence="7 8" id="KW-0539">Nucleus</keyword>
<evidence type="ECO:0000256" key="3">
    <source>
        <dbReference type="ARBA" id="ARBA00018928"/>
    </source>
</evidence>
<reference evidence="10 11" key="1">
    <citation type="journal article" date="2016" name="Mol. Biol. Evol.">
        <title>Genome-Wide Survey of Gut Fungi (Harpellales) Reveals the First Horizontally Transferred Ubiquitin Gene from a Mosquito Host.</title>
        <authorList>
            <person name="Wang Y."/>
            <person name="White M.M."/>
            <person name="Kvist S."/>
            <person name="Moncalvo J.M."/>
        </authorList>
    </citation>
    <scope>NUCLEOTIDE SEQUENCE [LARGE SCALE GENOMIC DNA]</scope>
    <source>
        <strain evidence="10 11">ALG-7-W6</strain>
    </source>
</reference>
<comment type="subcellular location">
    <subcellularLocation>
        <location evidence="1 8">Cytoplasm</location>
    </subcellularLocation>
    <subcellularLocation>
        <location evidence="8">Nucleus</location>
    </subcellularLocation>
    <text evidence="8">Shuttles between the nucleus and the cytoplasm.</text>
</comment>
<dbReference type="PANTHER" id="PTHR15952">
    <property type="entry name" value="EXPORTIN-T/LOS1"/>
    <property type="match status" value="1"/>
</dbReference>
<keyword evidence="6 8" id="KW-0694">RNA-binding</keyword>
<organism evidence="10 11">
    <name type="scientific">Smittium mucronatum</name>
    <dbReference type="NCBI Taxonomy" id="133383"/>
    <lineage>
        <taxon>Eukaryota</taxon>
        <taxon>Fungi</taxon>
        <taxon>Fungi incertae sedis</taxon>
        <taxon>Zoopagomycota</taxon>
        <taxon>Kickxellomycotina</taxon>
        <taxon>Harpellomycetes</taxon>
        <taxon>Harpellales</taxon>
        <taxon>Legeriomycetaceae</taxon>
        <taxon>Smittium</taxon>
    </lineage>
</organism>
<keyword evidence="5 8" id="KW-0820">tRNA-binding</keyword>
<name>A0A1R0GZQ3_9FUNG</name>
<dbReference type="AlphaFoldDB" id="A0A1R0GZQ3"/>
<dbReference type="PANTHER" id="PTHR15952:SF11">
    <property type="entry name" value="EXPORTIN-T"/>
    <property type="match status" value="1"/>
</dbReference>
<keyword evidence="8" id="KW-0813">Transport</keyword>
<dbReference type="Gene3D" id="1.25.10.10">
    <property type="entry name" value="Leucine-rich Repeat Variant"/>
    <property type="match status" value="1"/>
</dbReference>
<protein>
    <recommendedName>
        <fullName evidence="3 8">Exportin-T</fullName>
    </recommendedName>
    <alternativeName>
        <fullName evidence="8">Exportin(tRNA)</fullName>
    </alternativeName>
    <alternativeName>
        <fullName evidence="8">tRNA exportin</fullName>
    </alternativeName>
</protein>
<evidence type="ECO:0000256" key="4">
    <source>
        <dbReference type="ARBA" id="ARBA00022490"/>
    </source>
</evidence>
<dbReference type="GO" id="GO:0000049">
    <property type="term" value="F:tRNA binding"/>
    <property type="evidence" value="ECO:0007669"/>
    <property type="project" value="UniProtKB-UniRule"/>
</dbReference>
<gene>
    <name evidence="10" type="ORF">AYI68_g3500</name>
</gene>
<keyword evidence="4 8" id="KW-0963">Cytoplasm</keyword>
<dbReference type="EMBL" id="LSSL01001587">
    <property type="protein sequence ID" value="OLY82383.1"/>
    <property type="molecule type" value="Genomic_DNA"/>
</dbReference>
<evidence type="ECO:0000313" key="11">
    <source>
        <dbReference type="Proteomes" id="UP000187455"/>
    </source>
</evidence>
<dbReference type="GO" id="GO:0005737">
    <property type="term" value="C:cytoplasm"/>
    <property type="evidence" value="ECO:0007669"/>
    <property type="project" value="UniProtKB-SubCell"/>
</dbReference>
<evidence type="ECO:0000256" key="1">
    <source>
        <dbReference type="ARBA" id="ARBA00004496"/>
    </source>
</evidence>
<sequence length="208" mass="23728">MEQIENAVRCALDPSANQQIKKQAIDFCEEIKNSDNGWKECLTLFVSNPRRSQESRLFSLQVLENKIQKSFLLEIDPDLLLIKQDLMNYVSNVYSTELYNSEPSFIINKLSHCISILFLATFPNGWPSFFQDMLSLTAIDYNSTLDPSKETNPVAFLDSKFSAANLNLTDFFLRILLAIDEEMVNPIVPRGKSEIDRNTFVHNGGTTF</sequence>
<dbReference type="InterPro" id="IPR016024">
    <property type="entry name" value="ARM-type_fold"/>
</dbReference>
<dbReference type="GO" id="GO:0005643">
    <property type="term" value="C:nuclear pore"/>
    <property type="evidence" value="ECO:0007669"/>
    <property type="project" value="TreeGrafter"/>
</dbReference>
<dbReference type="Proteomes" id="UP000187455">
    <property type="component" value="Unassembled WGS sequence"/>
</dbReference>